<accession>A0A967ADP1</accession>
<evidence type="ECO:0000313" key="2">
    <source>
        <dbReference type="Proteomes" id="UP000643701"/>
    </source>
</evidence>
<sequence>MEIDYFLVGFKKYYSIILLLIFINCKNRNDNRAVDNNTSIEVTDGSQCQPIENSNLDYELKKFITKNPLLDAKGNTYILTILKENNDTLINIERSFKPVLVDSTLVSLGAVYYNEKPLIIVDKKNLSVTHFII</sequence>
<gene>
    <name evidence="1" type="ORF">G7034_09035</name>
</gene>
<name>A0A967ADP1_9FLAO</name>
<dbReference type="EMBL" id="JAANAS010000063">
    <property type="protein sequence ID" value="NGZ90399.1"/>
    <property type="molecule type" value="Genomic_DNA"/>
</dbReference>
<dbReference type="RefSeq" id="WP_166400648.1">
    <property type="nucleotide sequence ID" value="NZ_JAANAS010000063.1"/>
</dbReference>
<organism evidence="1 2">
    <name type="scientific">Psychroflexus maritimus</name>
    <dbReference type="NCBI Taxonomy" id="2714865"/>
    <lineage>
        <taxon>Bacteria</taxon>
        <taxon>Pseudomonadati</taxon>
        <taxon>Bacteroidota</taxon>
        <taxon>Flavobacteriia</taxon>
        <taxon>Flavobacteriales</taxon>
        <taxon>Flavobacteriaceae</taxon>
        <taxon>Psychroflexus</taxon>
    </lineage>
</organism>
<protein>
    <submittedName>
        <fullName evidence="1">Uncharacterized protein</fullName>
    </submittedName>
</protein>
<proteinExistence type="predicted"/>
<comment type="caution">
    <text evidence="1">The sequence shown here is derived from an EMBL/GenBank/DDBJ whole genome shotgun (WGS) entry which is preliminary data.</text>
</comment>
<keyword evidence="2" id="KW-1185">Reference proteome</keyword>
<dbReference type="AlphaFoldDB" id="A0A967ADP1"/>
<evidence type="ECO:0000313" key="1">
    <source>
        <dbReference type="EMBL" id="NGZ90399.1"/>
    </source>
</evidence>
<reference evidence="1" key="1">
    <citation type="submission" date="2020-03" db="EMBL/GenBank/DDBJ databases">
        <title>Psychroflexus Maritimus sp. nov., isolate from marine sediment.</title>
        <authorList>
            <person name="Zhong Y.-L."/>
        </authorList>
    </citation>
    <scope>NUCLEOTIDE SEQUENCE</scope>
    <source>
        <strain evidence="1">C1</strain>
    </source>
</reference>
<dbReference type="Proteomes" id="UP000643701">
    <property type="component" value="Unassembled WGS sequence"/>
</dbReference>